<dbReference type="FunFam" id="3.30.160.60:FF:000118">
    <property type="entry name" value="Ataxin-7-like protein 3"/>
    <property type="match status" value="1"/>
</dbReference>
<sequence length="53" mass="6021">MYAGLDIYGQKQEKNAADWVRCKNCNQSVNSSRFAPHLEKCMGMGRNASRQAR</sequence>
<gene>
    <name evidence="11" type="ORF">SARC_15998</name>
</gene>
<evidence type="ECO:0000256" key="9">
    <source>
        <dbReference type="ARBA" id="ARBA00023242"/>
    </source>
</evidence>
<dbReference type="InterPro" id="IPR013246">
    <property type="entry name" value="SAGA_su_Sgf11"/>
</dbReference>
<dbReference type="Gene3D" id="3.30.160.60">
    <property type="entry name" value="Classic Zinc Finger"/>
    <property type="match status" value="1"/>
</dbReference>
<protein>
    <recommendedName>
        <fullName evidence="10">SAGA-associated factor 11</fullName>
    </recommendedName>
</protein>
<dbReference type="Pfam" id="PF08209">
    <property type="entry name" value="Sgf11"/>
    <property type="match status" value="1"/>
</dbReference>
<dbReference type="STRING" id="667725.A0A0L0F5K3"/>
<evidence type="ECO:0000313" key="12">
    <source>
        <dbReference type="Proteomes" id="UP000054560"/>
    </source>
</evidence>
<keyword evidence="12" id="KW-1185">Reference proteome</keyword>
<evidence type="ECO:0000256" key="5">
    <source>
        <dbReference type="ARBA" id="ARBA00022853"/>
    </source>
</evidence>
<dbReference type="GeneID" id="25916502"/>
<evidence type="ECO:0000256" key="4">
    <source>
        <dbReference type="ARBA" id="ARBA00022833"/>
    </source>
</evidence>
<keyword evidence="6" id="KW-0805">Transcription regulation</keyword>
<dbReference type="GO" id="GO:0000124">
    <property type="term" value="C:SAGA complex"/>
    <property type="evidence" value="ECO:0007669"/>
    <property type="project" value="TreeGrafter"/>
</dbReference>
<evidence type="ECO:0000256" key="3">
    <source>
        <dbReference type="ARBA" id="ARBA00022771"/>
    </source>
</evidence>
<comment type="similarity">
    <text evidence="10">Belongs to the SGF11 family.</text>
</comment>
<evidence type="ECO:0000256" key="6">
    <source>
        <dbReference type="ARBA" id="ARBA00023015"/>
    </source>
</evidence>
<dbReference type="eggNOG" id="ENOG502QTTX">
    <property type="taxonomic scope" value="Eukaryota"/>
</dbReference>
<dbReference type="EMBL" id="KQ248760">
    <property type="protein sequence ID" value="KNC71463.1"/>
    <property type="molecule type" value="Genomic_DNA"/>
</dbReference>
<keyword evidence="3" id="KW-0863">Zinc-finger</keyword>
<accession>A0A0L0F5K3</accession>
<reference evidence="11 12" key="1">
    <citation type="submission" date="2011-02" db="EMBL/GenBank/DDBJ databases">
        <title>The Genome Sequence of Sphaeroforma arctica JP610.</title>
        <authorList>
            <consortium name="The Broad Institute Genome Sequencing Platform"/>
            <person name="Russ C."/>
            <person name="Cuomo C."/>
            <person name="Young S.K."/>
            <person name="Zeng Q."/>
            <person name="Gargeya S."/>
            <person name="Alvarado L."/>
            <person name="Berlin A."/>
            <person name="Chapman S.B."/>
            <person name="Chen Z."/>
            <person name="Freedman E."/>
            <person name="Gellesch M."/>
            <person name="Goldberg J."/>
            <person name="Griggs A."/>
            <person name="Gujja S."/>
            <person name="Heilman E."/>
            <person name="Heiman D."/>
            <person name="Howarth C."/>
            <person name="Mehta T."/>
            <person name="Neiman D."/>
            <person name="Pearson M."/>
            <person name="Roberts A."/>
            <person name="Saif S."/>
            <person name="Shea T."/>
            <person name="Shenoy N."/>
            <person name="Sisk P."/>
            <person name="Stolte C."/>
            <person name="Sykes S."/>
            <person name="White J."/>
            <person name="Yandava C."/>
            <person name="Burger G."/>
            <person name="Gray M.W."/>
            <person name="Holland P.W.H."/>
            <person name="King N."/>
            <person name="Lang F.B.F."/>
            <person name="Roger A.J."/>
            <person name="Ruiz-Trillo I."/>
            <person name="Haas B."/>
            <person name="Nusbaum C."/>
            <person name="Birren B."/>
        </authorList>
    </citation>
    <scope>NUCLEOTIDE SEQUENCE [LARGE SCALE GENOMIC DNA]</scope>
    <source>
        <strain evidence="11 12">JP610</strain>
    </source>
</reference>
<name>A0A0L0F5K3_9EUKA</name>
<keyword evidence="2" id="KW-0479">Metal-binding</keyword>
<dbReference type="GO" id="GO:0008270">
    <property type="term" value="F:zinc ion binding"/>
    <property type="evidence" value="ECO:0007669"/>
    <property type="project" value="UniProtKB-KW"/>
</dbReference>
<dbReference type="OrthoDB" id="21557at2759"/>
<dbReference type="InterPro" id="IPR051078">
    <property type="entry name" value="SGF11"/>
</dbReference>
<dbReference type="GO" id="GO:0003713">
    <property type="term" value="F:transcription coactivator activity"/>
    <property type="evidence" value="ECO:0007669"/>
    <property type="project" value="TreeGrafter"/>
</dbReference>
<keyword evidence="8" id="KW-0804">Transcription</keyword>
<dbReference type="RefSeq" id="XP_014145365.1">
    <property type="nucleotide sequence ID" value="XM_014289890.1"/>
</dbReference>
<dbReference type="PANTHER" id="PTHR46367">
    <property type="entry name" value="ATAXIN-7-LIKE PROTEIN 3"/>
    <property type="match status" value="1"/>
</dbReference>
<dbReference type="GO" id="GO:0006357">
    <property type="term" value="P:regulation of transcription by RNA polymerase II"/>
    <property type="evidence" value="ECO:0007669"/>
    <property type="project" value="TreeGrafter"/>
</dbReference>
<evidence type="ECO:0000256" key="7">
    <source>
        <dbReference type="ARBA" id="ARBA00023159"/>
    </source>
</evidence>
<evidence type="ECO:0000256" key="1">
    <source>
        <dbReference type="ARBA" id="ARBA00004123"/>
    </source>
</evidence>
<organism evidence="11 12">
    <name type="scientific">Sphaeroforma arctica JP610</name>
    <dbReference type="NCBI Taxonomy" id="667725"/>
    <lineage>
        <taxon>Eukaryota</taxon>
        <taxon>Ichthyosporea</taxon>
        <taxon>Ichthyophonida</taxon>
        <taxon>Sphaeroforma</taxon>
    </lineage>
</organism>
<dbReference type="PANTHER" id="PTHR46367:SF1">
    <property type="entry name" value="ATAXIN-7-LIKE PROTEIN 3"/>
    <property type="match status" value="1"/>
</dbReference>
<keyword evidence="4" id="KW-0862">Zinc</keyword>
<dbReference type="GO" id="GO:0006325">
    <property type="term" value="P:chromatin organization"/>
    <property type="evidence" value="ECO:0007669"/>
    <property type="project" value="UniProtKB-KW"/>
</dbReference>
<evidence type="ECO:0000256" key="8">
    <source>
        <dbReference type="ARBA" id="ARBA00023163"/>
    </source>
</evidence>
<feature type="non-terminal residue" evidence="11">
    <location>
        <position position="53"/>
    </location>
</feature>
<comment type="subcellular location">
    <subcellularLocation>
        <location evidence="1 10">Nucleus</location>
    </subcellularLocation>
</comment>
<keyword evidence="9" id="KW-0539">Nucleus</keyword>
<proteinExistence type="inferred from homology"/>
<evidence type="ECO:0000256" key="2">
    <source>
        <dbReference type="ARBA" id="ARBA00022723"/>
    </source>
</evidence>
<keyword evidence="7 10" id="KW-0010">Activator</keyword>
<dbReference type="AlphaFoldDB" id="A0A0L0F5K3"/>
<evidence type="ECO:0000256" key="10">
    <source>
        <dbReference type="RuleBase" id="RU261113"/>
    </source>
</evidence>
<dbReference type="GO" id="GO:0071819">
    <property type="term" value="C:DUBm complex"/>
    <property type="evidence" value="ECO:0007669"/>
    <property type="project" value="UniProtKB-ARBA"/>
</dbReference>
<evidence type="ECO:0000313" key="11">
    <source>
        <dbReference type="EMBL" id="KNC71463.1"/>
    </source>
</evidence>
<dbReference type="Proteomes" id="UP000054560">
    <property type="component" value="Unassembled WGS sequence"/>
</dbReference>
<keyword evidence="5" id="KW-0156">Chromatin regulator</keyword>